<evidence type="ECO:0000256" key="3">
    <source>
        <dbReference type="ARBA" id="ARBA00037262"/>
    </source>
</evidence>
<keyword evidence="6" id="KW-0862">Zinc</keyword>
<comment type="function">
    <text evidence="3">Required for the export of mRNAs containing poly(A) tails from the nucleus into the cytoplasm.</text>
</comment>
<keyword evidence="10" id="KW-1185">Reference proteome</keyword>
<feature type="compositionally biased region" description="Polar residues" evidence="7">
    <location>
        <begin position="32"/>
        <end position="47"/>
    </location>
</feature>
<feature type="region of interest" description="Disordered" evidence="7">
    <location>
        <begin position="22"/>
        <end position="94"/>
    </location>
</feature>
<accession>A0AAV6W0D2</accession>
<evidence type="ECO:0000313" key="10">
    <source>
        <dbReference type="Proteomes" id="UP000827092"/>
    </source>
</evidence>
<evidence type="ECO:0000256" key="6">
    <source>
        <dbReference type="PROSITE-ProRule" id="PRU00723"/>
    </source>
</evidence>
<name>A0AAV6W0D2_9ARAC</name>
<feature type="domain" description="C3H1-type" evidence="8">
    <location>
        <begin position="1"/>
        <end position="18"/>
    </location>
</feature>
<evidence type="ECO:0000256" key="1">
    <source>
        <dbReference type="ARBA" id="ARBA00004335"/>
    </source>
</evidence>
<evidence type="ECO:0000313" key="9">
    <source>
        <dbReference type="EMBL" id="KAG8201763.1"/>
    </source>
</evidence>
<dbReference type="AlphaFoldDB" id="A0AAV6W0D2"/>
<dbReference type="PANTHER" id="PTHR46527:SF1">
    <property type="entry name" value="NUCLEOPORIN NUP42"/>
    <property type="match status" value="1"/>
</dbReference>
<comment type="caution">
    <text evidence="9">The sequence shown here is derived from an EMBL/GenBank/DDBJ whole genome shotgun (WGS) entry which is preliminary data.</text>
</comment>
<evidence type="ECO:0000256" key="2">
    <source>
        <dbReference type="ARBA" id="ARBA00023242"/>
    </source>
</evidence>
<dbReference type="EMBL" id="JAFNEN010000003">
    <property type="protein sequence ID" value="KAG8201763.1"/>
    <property type="molecule type" value="Genomic_DNA"/>
</dbReference>
<organism evidence="9 10">
    <name type="scientific">Oedothorax gibbosus</name>
    <dbReference type="NCBI Taxonomy" id="931172"/>
    <lineage>
        <taxon>Eukaryota</taxon>
        <taxon>Metazoa</taxon>
        <taxon>Ecdysozoa</taxon>
        <taxon>Arthropoda</taxon>
        <taxon>Chelicerata</taxon>
        <taxon>Arachnida</taxon>
        <taxon>Araneae</taxon>
        <taxon>Araneomorphae</taxon>
        <taxon>Entelegynae</taxon>
        <taxon>Araneoidea</taxon>
        <taxon>Linyphiidae</taxon>
        <taxon>Erigoninae</taxon>
        <taxon>Oedothorax</taxon>
    </lineage>
</organism>
<feature type="compositionally biased region" description="Low complexity" evidence="7">
    <location>
        <begin position="22"/>
        <end position="31"/>
    </location>
</feature>
<comment type="subcellular location">
    <subcellularLocation>
        <location evidence="1">Nucleus membrane</location>
        <topology evidence="1">Peripheral membrane protein</topology>
        <orientation evidence="1">Cytoplasmic side</orientation>
    </subcellularLocation>
</comment>
<dbReference type="GO" id="GO:0031965">
    <property type="term" value="C:nuclear membrane"/>
    <property type="evidence" value="ECO:0007669"/>
    <property type="project" value="UniProtKB-SubCell"/>
</dbReference>
<dbReference type="GO" id="GO:0008270">
    <property type="term" value="F:zinc ion binding"/>
    <property type="evidence" value="ECO:0007669"/>
    <property type="project" value="UniProtKB-KW"/>
</dbReference>
<keyword evidence="2" id="KW-0539">Nucleus</keyword>
<evidence type="ECO:0000259" key="8">
    <source>
        <dbReference type="PROSITE" id="PS50103"/>
    </source>
</evidence>
<protein>
    <recommendedName>
        <fullName evidence="4">Nucleoporin NUP42</fullName>
    </recommendedName>
    <alternativeName>
        <fullName evidence="5">Nucleoporin-like protein 2</fullName>
    </alternativeName>
</protein>
<keyword evidence="6" id="KW-0479">Metal-binding</keyword>
<dbReference type="InterPro" id="IPR051767">
    <property type="entry name" value="Nucleoporin_NUP42"/>
</dbReference>
<proteinExistence type="predicted"/>
<sequence>MQGNCRFADKCRFEHPYGSNDYGDSGYDYSYQNRGRSQASYTSNYDQNRNRHYNDKYQPNQQYYSSGRNYQDSRYSYNDGSYNQAPEPDYNANKYNRNKHTWVSEDYKKQIEPKLPKSNNERFFDTSTPKSKVSFSFKDTSVQKSHHQPGDLHMNERNLIDAEIIKEDVLLWETGNQWPFSCYCPTQGKSAFPGFVDLSPEELRLEAYKARENNTYNSYVESVEKTLQEMKMKREQLKEPSIQLMIIIERIRKGEKFETENTVDGSFSSLVNSNQTGLEEMVAEEVPQTTSTSFFGPLKSAADSFSFKTTLGNDEAIKNSASTFSFKTPSESSAASFSFKTSTADSGRSQRYKLPMVTFIHQWMPFLFKIRSSSQLLLLLWGKYLQCHLLKRYVSELFLVLFICEFSIVWSTKVNSKFFHLQNNSGKLQSH</sequence>
<feature type="compositionally biased region" description="Polar residues" evidence="7">
    <location>
        <begin position="57"/>
        <end position="84"/>
    </location>
</feature>
<evidence type="ECO:0000256" key="5">
    <source>
        <dbReference type="ARBA" id="ARBA00042384"/>
    </source>
</evidence>
<evidence type="ECO:0000256" key="7">
    <source>
        <dbReference type="SAM" id="MobiDB-lite"/>
    </source>
</evidence>
<dbReference type="PROSITE" id="PS50103">
    <property type="entry name" value="ZF_C3H1"/>
    <property type="match status" value="1"/>
</dbReference>
<gene>
    <name evidence="9" type="ORF">JTE90_012822</name>
</gene>
<dbReference type="PANTHER" id="PTHR46527">
    <property type="entry name" value="NUCLEOPORIN-LIKE PROTEIN 2"/>
    <property type="match status" value="1"/>
</dbReference>
<evidence type="ECO:0000256" key="4">
    <source>
        <dbReference type="ARBA" id="ARBA00039886"/>
    </source>
</evidence>
<dbReference type="Proteomes" id="UP000827092">
    <property type="component" value="Unassembled WGS sequence"/>
</dbReference>
<reference evidence="9 10" key="1">
    <citation type="journal article" date="2022" name="Nat. Ecol. Evol.">
        <title>A masculinizing supergene underlies an exaggerated male reproductive morph in a spider.</title>
        <authorList>
            <person name="Hendrickx F."/>
            <person name="De Corte Z."/>
            <person name="Sonet G."/>
            <person name="Van Belleghem S.M."/>
            <person name="Kostlbacher S."/>
            <person name="Vangestel C."/>
        </authorList>
    </citation>
    <scope>NUCLEOTIDE SEQUENCE [LARGE SCALE GENOMIC DNA]</scope>
    <source>
        <strain evidence="9">W744_W776</strain>
    </source>
</reference>
<dbReference type="InterPro" id="IPR000571">
    <property type="entry name" value="Znf_CCCH"/>
</dbReference>
<feature type="zinc finger region" description="C3H1-type" evidence="6">
    <location>
        <begin position="1"/>
        <end position="18"/>
    </location>
</feature>
<keyword evidence="6" id="KW-0863">Zinc-finger</keyword>